<evidence type="ECO:0000313" key="3">
    <source>
        <dbReference type="Proteomes" id="UP000318055"/>
    </source>
</evidence>
<dbReference type="InterPro" id="IPR052891">
    <property type="entry name" value="DNA-3mA_glycosylase"/>
</dbReference>
<dbReference type="RefSeq" id="WP_145845472.1">
    <property type="nucleotide sequence ID" value="NZ_CP042239.1"/>
</dbReference>
<keyword evidence="3" id="KW-1185">Reference proteome</keyword>
<dbReference type="Pfam" id="PF03352">
    <property type="entry name" value="Adenine_glyco"/>
    <property type="match status" value="1"/>
</dbReference>
<dbReference type="EMBL" id="CP042239">
    <property type="protein sequence ID" value="QDX25450.1"/>
    <property type="molecule type" value="Genomic_DNA"/>
</dbReference>
<dbReference type="OrthoDB" id="9807664at2"/>
<name>A0A518RDB7_9SPHN</name>
<dbReference type="InterPro" id="IPR005019">
    <property type="entry name" value="Adenine_glyco"/>
</dbReference>
<keyword evidence="1" id="KW-0862">Zinc</keyword>
<evidence type="ECO:0000256" key="1">
    <source>
        <dbReference type="PIRSR" id="PIRSR605019-1"/>
    </source>
</evidence>
<dbReference type="Proteomes" id="UP000318055">
    <property type="component" value="Chromosome"/>
</dbReference>
<dbReference type="Gene3D" id="1.10.340.30">
    <property type="entry name" value="Hypothetical protein, domain 2"/>
    <property type="match status" value="1"/>
</dbReference>
<dbReference type="AlphaFoldDB" id="A0A518RDB7"/>
<accession>A0A518RDB7</accession>
<feature type="binding site" evidence="1">
    <location>
        <position position="20"/>
    </location>
    <ligand>
        <name>Zn(2+)</name>
        <dbReference type="ChEBI" id="CHEBI:29105"/>
    </ligand>
</feature>
<feature type="binding site" evidence="1">
    <location>
        <position position="7"/>
    </location>
    <ligand>
        <name>Zn(2+)</name>
        <dbReference type="ChEBI" id="CHEBI:29105"/>
    </ligand>
</feature>
<dbReference type="GO" id="GO:0008725">
    <property type="term" value="F:DNA-3-methyladenine glycosylase activity"/>
    <property type="evidence" value="ECO:0007669"/>
    <property type="project" value="InterPro"/>
</dbReference>
<dbReference type="GO" id="GO:0046872">
    <property type="term" value="F:metal ion binding"/>
    <property type="evidence" value="ECO:0007669"/>
    <property type="project" value="UniProtKB-KW"/>
</dbReference>
<dbReference type="GO" id="GO:0006284">
    <property type="term" value="P:base-excision repair"/>
    <property type="evidence" value="ECO:0007669"/>
    <property type="project" value="InterPro"/>
</dbReference>
<dbReference type="SUPFAM" id="SSF48150">
    <property type="entry name" value="DNA-glycosylase"/>
    <property type="match status" value="1"/>
</dbReference>
<dbReference type="InterPro" id="IPR011257">
    <property type="entry name" value="DNA_glycosylase"/>
</dbReference>
<proteinExistence type="predicted"/>
<feature type="binding site" evidence="1">
    <location>
        <position position="175"/>
    </location>
    <ligand>
        <name>Zn(2+)</name>
        <dbReference type="ChEBI" id="CHEBI:29105"/>
    </ligand>
</feature>
<feature type="binding site" evidence="1">
    <location>
        <position position="179"/>
    </location>
    <ligand>
        <name>Zn(2+)</name>
        <dbReference type="ChEBI" id="CHEBI:29105"/>
    </ligand>
</feature>
<evidence type="ECO:0000313" key="2">
    <source>
        <dbReference type="EMBL" id="QDX25450.1"/>
    </source>
</evidence>
<organism evidence="2 3">
    <name type="scientific">Sphingomonas suaedae</name>
    <dbReference type="NCBI Taxonomy" id="2599297"/>
    <lineage>
        <taxon>Bacteria</taxon>
        <taxon>Pseudomonadati</taxon>
        <taxon>Pseudomonadota</taxon>
        <taxon>Alphaproteobacteria</taxon>
        <taxon>Sphingomonadales</taxon>
        <taxon>Sphingomonadaceae</taxon>
        <taxon>Sphingomonas</taxon>
    </lineage>
</organism>
<keyword evidence="1" id="KW-0479">Metal-binding</keyword>
<gene>
    <name evidence="2" type="ORF">FPZ54_05025</name>
</gene>
<reference evidence="2 3" key="1">
    <citation type="submission" date="2019-07" db="EMBL/GenBank/DDBJ databases">
        <title>Sphingomonas alkalisoli sp. nov., isolated from rhizosphere soil of Suaedae salsa.</title>
        <authorList>
            <person name="Zhang H."/>
            <person name="Xu L."/>
            <person name="Zhang J.-X."/>
            <person name="Sun J.-Q."/>
        </authorList>
    </citation>
    <scope>NUCLEOTIDE SEQUENCE [LARGE SCALE GENOMIC DNA]</scope>
    <source>
        <strain evidence="2 3">XS-10</strain>
    </source>
</reference>
<dbReference type="KEGG" id="ssua:FPZ54_05025"/>
<dbReference type="PANTHER" id="PTHR30037:SF4">
    <property type="entry name" value="DNA-3-METHYLADENINE GLYCOSYLASE I"/>
    <property type="match status" value="1"/>
</dbReference>
<dbReference type="PANTHER" id="PTHR30037">
    <property type="entry name" value="DNA-3-METHYLADENINE GLYCOSYLASE 1"/>
    <property type="match status" value="1"/>
</dbReference>
<sequence length="189" mass="20774">MTEVIRCRWAQGDALMTAYHDAEWGVPVYDSRLLWEMLMLEGFQAGLSWSIILKRRGGFHTAFAQWDPVNVAAFGPSDIARLMNDPGIIRARAKIEATIGNARAYLAFADRGEDFGAWAWDLAGGTPVIGDGTTVPTKTTTSEAMSKALKARGFKFVGPVIVYAWMQAVGMVNDHSIDCFRRDLVSAPT</sequence>
<protein>
    <submittedName>
        <fullName evidence="2">DNA-3-methyladenine glycosylase I</fullName>
    </submittedName>
</protein>